<evidence type="ECO:0000256" key="7">
    <source>
        <dbReference type="ARBA" id="ARBA00022691"/>
    </source>
</evidence>
<keyword evidence="8" id="KW-0539">Nucleus</keyword>
<dbReference type="PANTHER" id="PTHR14614:SF39">
    <property type="entry name" value="HISTIDINE PROTEIN METHYLTRANSFERASE 1 HOMOLOG"/>
    <property type="match status" value="1"/>
</dbReference>
<dbReference type="GO" id="GO:0032259">
    <property type="term" value="P:methylation"/>
    <property type="evidence" value="ECO:0007669"/>
    <property type="project" value="UniProtKB-KW"/>
</dbReference>
<proteinExistence type="inferred from homology"/>
<dbReference type="Pfam" id="PF01465">
    <property type="entry name" value="GRIP"/>
    <property type="match status" value="1"/>
</dbReference>
<evidence type="ECO:0000256" key="1">
    <source>
        <dbReference type="ARBA" id="ARBA00004123"/>
    </source>
</evidence>
<dbReference type="PANTHER" id="PTHR14614">
    <property type="entry name" value="HEPATOCELLULAR CARCINOMA-ASSOCIATED ANTIGEN"/>
    <property type="match status" value="1"/>
</dbReference>
<dbReference type="SMART" id="SM00755">
    <property type="entry name" value="Grip"/>
    <property type="match status" value="1"/>
</dbReference>
<evidence type="ECO:0000256" key="10">
    <source>
        <dbReference type="SAM" id="Coils"/>
    </source>
</evidence>
<keyword evidence="7" id="KW-0949">S-adenosyl-L-methionine</keyword>
<keyword evidence="5" id="KW-0489">Methyltransferase</keyword>
<accession>A0A3P8GNH6</accession>
<keyword evidence="4" id="KW-0963">Cytoplasm</keyword>
<protein>
    <recommendedName>
        <fullName evidence="3">protein-histidine N-methyltransferase</fullName>
        <ecNumber evidence="3">2.1.1.85</ecNumber>
    </recommendedName>
</protein>
<feature type="coiled-coil region" evidence="10">
    <location>
        <begin position="5"/>
        <end position="335"/>
    </location>
</feature>
<dbReference type="GO" id="GO:0005737">
    <property type="term" value="C:cytoplasm"/>
    <property type="evidence" value="ECO:0007669"/>
    <property type="project" value="UniProtKB-SubCell"/>
</dbReference>
<dbReference type="SUPFAM" id="SSF101283">
    <property type="entry name" value="GRIP domain"/>
    <property type="match status" value="1"/>
</dbReference>
<dbReference type="GO" id="GO:0018064">
    <property type="term" value="F:protein-L-histidine N-tele-methyltransferase activity"/>
    <property type="evidence" value="ECO:0007669"/>
    <property type="project" value="UniProtKB-EC"/>
</dbReference>
<dbReference type="GO" id="GO:0005634">
    <property type="term" value="C:nucleus"/>
    <property type="evidence" value="ECO:0007669"/>
    <property type="project" value="UniProtKB-SubCell"/>
</dbReference>
<dbReference type="PROSITE" id="PS50913">
    <property type="entry name" value="GRIP"/>
    <property type="match status" value="1"/>
</dbReference>
<sequence>MQEKLEIEKTQIASLQSEMKQKEDELQKQIALSSDQDKISKLGASEKEARNSLLELQAQLIVAEEKLKNVEKARAQEKYEEERIREQYANALENLKTELADAHNRINIAESAESECERLKNELEKVKKQCEDEAAKYKEETDSAIQDYKLKAEKKIAKIKAAAEKDVNSAKAEFLLEMDDLRRNLSERDRRVDELVVEKARTEQQLIGQQEMEKELEQRRLKEKELNDIRMSVERRIVELETANRLLEQKNAELVEFKEKSEARAEESEKDMKELQSQIQHLQSVNEEGFRKAVAKQDSDNKKYEEELDSMRRKLKECHREVDGLREANTRLERLLEQNGPRNNSPAVINVNGGGLHDGLGFADPAEAEYLKNVLYRYMYSRENLGKEAVTLARVIGTVAKFSKSEMDNVITREESRVADCMPLKVSDTELLWADDELIWECCYDLCELVDSESANILGKRVLELGCGAGLPGILCSLRGAGHVTLHDFNDCVIQCFTKENLRLNGVEESKFDLMSGPWTDFQSTVKPLSYDIIMTSETIYNPDDYEALHDAFSHALSPSGVIWVAAKVFYFGVGGDIPTFIEFVEKKRVFKVTTKQSIAADVPRAILELQKLR</sequence>
<dbReference type="CDD" id="cd02440">
    <property type="entry name" value="AdoMet_MTases"/>
    <property type="match status" value="1"/>
</dbReference>
<dbReference type="InterPro" id="IPR019410">
    <property type="entry name" value="Methyltransf_16"/>
</dbReference>
<keyword evidence="6" id="KW-0808">Transferase</keyword>
<dbReference type="AlphaFoldDB" id="A0A3P8GNH6"/>
<dbReference type="OrthoDB" id="407325at2759"/>
<gene>
    <name evidence="12" type="ORF">HPBE_LOCUS23042</name>
</gene>
<evidence type="ECO:0000256" key="5">
    <source>
        <dbReference type="ARBA" id="ARBA00022603"/>
    </source>
</evidence>
<dbReference type="Gene3D" id="3.40.50.150">
    <property type="entry name" value="Vaccinia Virus protein VP39"/>
    <property type="match status" value="1"/>
</dbReference>
<feature type="domain" description="GRIP" evidence="11">
    <location>
        <begin position="361"/>
        <end position="413"/>
    </location>
</feature>
<name>A0A3P8GNH6_HELPZ</name>
<evidence type="ECO:0000256" key="3">
    <source>
        <dbReference type="ARBA" id="ARBA00012533"/>
    </source>
</evidence>
<comment type="subcellular location">
    <subcellularLocation>
        <location evidence="2">Cytoplasm</location>
    </subcellularLocation>
    <subcellularLocation>
        <location evidence="1">Nucleus</location>
    </subcellularLocation>
</comment>
<evidence type="ECO:0000259" key="11">
    <source>
        <dbReference type="PROSITE" id="PS50913"/>
    </source>
</evidence>
<reference evidence="12" key="1">
    <citation type="submission" date="2018-11" db="EMBL/GenBank/DDBJ databases">
        <authorList>
            <consortium name="Pathogen Informatics"/>
        </authorList>
    </citation>
    <scope>NUCLEOTIDE SEQUENCE [LARGE SCALE GENOMIC DNA]</scope>
</reference>
<evidence type="ECO:0000256" key="9">
    <source>
        <dbReference type="ARBA" id="ARBA00038126"/>
    </source>
</evidence>
<dbReference type="Gene3D" id="1.10.220.60">
    <property type="entry name" value="GRIP domain"/>
    <property type="match status" value="1"/>
</dbReference>
<evidence type="ECO:0000313" key="12">
    <source>
        <dbReference type="EMBL" id="VDP36229.1"/>
    </source>
</evidence>
<keyword evidence="10" id="KW-0175">Coiled coil</keyword>
<evidence type="ECO:0000256" key="6">
    <source>
        <dbReference type="ARBA" id="ARBA00022679"/>
    </source>
</evidence>
<dbReference type="SUPFAM" id="SSF53335">
    <property type="entry name" value="S-adenosyl-L-methionine-dependent methyltransferases"/>
    <property type="match status" value="1"/>
</dbReference>
<dbReference type="EC" id="2.1.1.85" evidence="3"/>
<dbReference type="EMBL" id="UZAH01034615">
    <property type="protein sequence ID" value="VDP36229.1"/>
    <property type="molecule type" value="Genomic_DNA"/>
</dbReference>
<dbReference type="InterPro" id="IPR029063">
    <property type="entry name" value="SAM-dependent_MTases_sf"/>
</dbReference>
<dbReference type="Pfam" id="PF10294">
    <property type="entry name" value="Methyltransf_16"/>
    <property type="match status" value="1"/>
</dbReference>
<organism evidence="12">
    <name type="scientific">Heligmosomoides polygyrus</name>
    <name type="common">Parasitic roundworm</name>
    <dbReference type="NCBI Taxonomy" id="6339"/>
    <lineage>
        <taxon>Eukaryota</taxon>
        <taxon>Metazoa</taxon>
        <taxon>Ecdysozoa</taxon>
        <taxon>Nematoda</taxon>
        <taxon>Chromadorea</taxon>
        <taxon>Rhabditida</taxon>
        <taxon>Rhabditina</taxon>
        <taxon>Rhabditomorpha</taxon>
        <taxon>Strongyloidea</taxon>
        <taxon>Heligmosomidae</taxon>
        <taxon>Heligmosomoides</taxon>
    </lineage>
</organism>
<evidence type="ECO:0000256" key="8">
    <source>
        <dbReference type="ARBA" id="ARBA00023242"/>
    </source>
</evidence>
<evidence type="ECO:0000256" key="2">
    <source>
        <dbReference type="ARBA" id="ARBA00004496"/>
    </source>
</evidence>
<comment type="similarity">
    <text evidence="9">Belongs to the methyltransferase superfamily. METTL18 family.</text>
</comment>
<evidence type="ECO:0000256" key="4">
    <source>
        <dbReference type="ARBA" id="ARBA00022490"/>
    </source>
</evidence>
<dbReference type="InterPro" id="IPR000237">
    <property type="entry name" value="GRIP_dom"/>
</dbReference>